<dbReference type="PRINTS" id="PR00723">
    <property type="entry name" value="SUBTILISIN"/>
</dbReference>
<dbReference type="PANTHER" id="PTHR43806">
    <property type="entry name" value="PEPTIDASE S8"/>
    <property type="match status" value="1"/>
</dbReference>
<feature type="domain" description="Peptidase S8/S53" evidence="7">
    <location>
        <begin position="137"/>
        <end position="339"/>
    </location>
</feature>
<dbReference type="SUPFAM" id="SSF52743">
    <property type="entry name" value="Subtilisin-like"/>
    <property type="match status" value="1"/>
</dbReference>
<dbReference type="EMBL" id="QXFL01000002">
    <property type="protein sequence ID" value="RIV88046.1"/>
    <property type="molecule type" value="Genomic_DNA"/>
</dbReference>
<keyword evidence="2 5" id="KW-0645">Protease</keyword>
<evidence type="ECO:0000313" key="8">
    <source>
        <dbReference type="EMBL" id="RIV88046.1"/>
    </source>
</evidence>
<feature type="active site" description="Charge relay system" evidence="5">
    <location>
        <position position="172"/>
    </location>
</feature>
<dbReference type="Pfam" id="PF00082">
    <property type="entry name" value="Peptidase_S8"/>
    <property type="match status" value="1"/>
</dbReference>
<dbReference type="PROSITE" id="PS00137">
    <property type="entry name" value="SUBTILASE_HIS"/>
    <property type="match status" value="1"/>
</dbReference>
<sequence>MGAPASAQRGAAQADGPIAGQYICVFNANVVRRGQVTAAANRAANAQGGQVLHTYQNSIHGFALRASARGIANMERANPHISFCVQDEVVSLAPPPGRGPGGGGSDGGSGSGQQTPWGITRVGGAVDASSLTRRAWVLDSGIDLDHPDLNVDTGRSRDFTGSRRGADDENGHGTHVAGTIAAKNNSIGVIGVAAGAPVVAVRVLDRRGSGSYSDIIAGVDYVAGAAGNGDVANMSLGGGANAALNAAVEAAAARGVHMVVAAGNDGANSANYSPASASGSRVYTISAIDQNDNLTSWSNYGAPVDWAEPGAGIPSTWKDGGYNTISGTSMAAPHAAGVLLATGGTLRVDGYAGNDRDNQPDPIGRR</sequence>
<dbReference type="InterPro" id="IPR037045">
    <property type="entry name" value="S8pro/Inhibitor_I9_sf"/>
</dbReference>
<dbReference type="Gene3D" id="3.30.70.80">
    <property type="entry name" value="Peptidase S8 propeptide/proteinase inhibitor I9"/>
    <property type="match status" value="1"/>
</dbReference>
<comment type="caution">
    <text evidence="8">The sequence shown here is derived from an EMBL/GenBank/DDBJ whole genome shotgun (WGS) entry which is preliminary data.</text>
</comment>
<keyword evidence="4 5" id="KW-0720">Serine protease</keyword>
<proteinExistence type="inferred from homology"/>
<reference evidence="8 9" key="1">
    <citation type="submission" date="2018-08" db="EMBL/GenBank/DDBJ databases">
        <title>Erythrobacter zhengii sp.nov., a bacterium isolated from deep-sea sediment.</title>
        <authorList>
            <person name="Fang C."/>
            <person name="Wu Y.-H."/>
            <person name="Sun C."/>
            <person name="Wang H."/>
            <person name="Cheng H."/>
            <person name="Meng F.-X."/>
            <person name="Wang C.-S."/>
            <person name="Xu X.-W."/>
        </authorList>
    </citation>
    <scope>NUCLEOTIDE SEQUENCE [LARGE SCALE GENOMIC DNA]</scope>
    <source>
        <strain evidence="8 9">V18</strain>
    </source>
</reference>
<evidence type="ECO:0000313" key="9">
    <source>
        <dbReference type="Proteomes" id="UP000286576"/>
    </source>
</evidence>
<dbReference type="AlphaFoldDB" id="A0A418NVL0"/>
<dbReference type="InterPro" id="IPR022398">
    <property type="entry name" value="Peptidase_S8_His-AS"/>
</dbReference>
<evidence type="ECO:0000256" key="4">
    <source>
        <dbReference type="ARBA" id="ARBA00022825"/>
    </source>
</evidence>
<feature type="region of interest" description="Disordered" evidence="6">
    <location>
        <begin position="92"/>
        <end position="120"/>
    </location>
</feature>
<evidence type="ECO:0000259" key="7">
    <source>
        <dbReference type="Pfam" id="PF00082"/>
    </source>
</evidence>
<dbReference type="PROSITE" id="PS51892">
    <property type="entry name" value="SUBTILASE"/>
    <property type="match status" value="1"/>
</dbReference>
<gene>
    <name evidence="8" type="ORF">D2V07_04310</name>
</gene>
<dbReference type="Gene3D" id="3.40.50.200">
    <property type="entry name" value="Peptidase S8/S53 domain"/>
    <property type="match status" value="1"/>
</dbReference>
<dbReference type="PROSITE" id="PS00138">
    <property type="entry name" value="SUBTILASE_SER"/>
    <property type="match status" value="1"/>
</dbReference>
<feature type="active site" description="Charge relay system" evidence="5">
    <location>
        <position position="139"/>
    </location>
</feature>
<dbReference type="InterPro" id="IPR036852">
    <property type="entry name" value="Peptidase_S8/S53_dom_sf"/>
</dbReference>
<evidence type="ECO:0000256" key="1">
    <source>
        <dbReference type="ARBA" id="ARBA00011073"/>
    </source>
</evidence>
<protein>
    <submittedName>
        <fullName evidence="8">S8 family peptidase</fullName>
    </submittedName>
</protein>
<dbReference type="GO" id="GO:0004252">
    <property type="term" value="F:serine-type endopeptidase activity"/>
    <property type="evidence" value="ECO:0007669"/>
    <property type="project" value="UniProtKB-UniRule"/>
</dbReference>
<organism evidence="8 9">
    <name type="scientific">Aurantiacibacter zhengii</name>
    <dbReference type="NCBI Taxonomy" id="2307003"/>
    <lineage>
        <taxon>Bacteria</taxon>
        <taxon>Pseudomonadati</taxon>
        <taxon>Pseudomonadota</taxon>
        <taxon>Alphaproteobacteria</taxon>
        <taxon>Sphingomonadales</taxon>
        <taxon>Erythrobacteraceae</taxon>
        <taxon>Aurantiacibacter</taxon>
    </lineage>
</organism>
<dbReference type="GO" id="GO:0005615">
    <property type="term" value="C:extracellular space"/>
    <property type="evidence" value="ECO:0007669"/>
    <property type="project" value="TreeGrafter"/>
</dbReference>
<dbReference type="InterPro" id="IPR050131">
    <property type="entry name" value="Peptidase_S8_subtilisin-like"/>
</dbReference>
<name>A0A418NVL0_9SPHN</name>
<dbReference type="GO" id="GO:0006508">
    <property type="term" value="P:proteolysis"/>
    <property type="evidence" value="ECO:0007669"/>
    <property type="project" value="UniProtKB-KW"/>
</dbReference>
<accession>A0A418NVL0</accession>
<dbReference type="InterPro" id="IPR000209">
    <property type="entry name" value="Peptidase_S8/S53_dom"/>
</dbReference>
<evidence type="ECO:0000256" key="3">
    <source>
        <dbReference type="ARBA" id="ARBA00022801"/>
    </source>
</evidence>
<dbReference type="InterPro" id="IPR015500">
    <property type="entry name" value="Peptidase_S8_subtilisin-rel"/>
</dbReference>
<feature type="compositionally biased region" description="Gly residues" evidence="6">
    <location>
        <begin position="99"/>
        <end position="111"/>
    </location>
</feature>
<evidence type="ECO:0000256" key="5">
    <source>
        <dbReference type="PROSITE-ProRule" id="PRU01240"/>
    </source>
</evidence>
<dbReference type="OrthoDB" id="9816306at2"/>
<comment type="similarity">
    <text evidence="1 5">Belongs to the peptidase S8 family.</text>
</comment>
<evidence type="ECO:0000256" key="2">
    <source>
        <dbReference type="ARBA" id="ARBA00022670"/>
    </source>
</evidence>
<keyword evidence="3 5" id="KW-0378">Hydrolase</keyword>
<dbReference type="InterPro" id="IPR023828">
    <property type="entry name" value="Peptidase_S8_Ser-AS"/>
</dbReference>
<evidence type="ECO:0000256" key="6">
    <source>
        <dbReference type="SAM" id="MobiDB-lite"/>
    </source>
</evidence>
<dbReference type="PANTHER" id="PTHR43806:SF11">
    <property type="entry name" value="CEREVISIN-RELATED"/>
    <property type="match status" value="1"/>
</dbReference>
<feature type="active site" description="Charge relay system" evidence="5">
    <location>
        <position position="329"/>
    </location>
</feature>
<dbReference type="Proteomes" id="UP000286576">
    <property type="component" value="Unassembled WGS sequence"/>
</dbReference>
<keyword evidence="9" id="KW-1185">Reference proteome</keyword>